<keyword evidence="3" id="KW-1185">Reference proteome</keyword>
<accession>A0A9J6BL17</accession>
<keyword evidence="1" id="KW-1133">Transmembrane helix</keyword>
<evidence type="ECO:0000256" key="1">
    <source>
        <dbReference type="SAM" id="Phobius"/>
    </source>
</evidence>
<reference evidence="2" key="1">
    <citation type="submission" date="2021-03" db="EMBL/GenBank/DDBJ databases">
        <title>Chromosome level genome of the anhydrobiotic midge Polypedilum vanderplanki.</title>
        <authorList>
            <person name="Yoshida Y."/>
            <person name="Kikawada T."/>
            <person name="Gusev O."/>
        </authorList>
    </citation>
    <scope>NUCLEOTIDE SEQUENCE</scope>
    <source>
        <strain evidence="2">NIAS01</strain>
        <tissue evidence="2">Whole body or cell culture</tissue>
    </source>
</reference>
<dbReference type="Proteomes" id="UP001107558">
    <property type="component" value="Chromosome 3"/>
</dbReference>
<dbReference type="SUPFAM" id="SSF48403">
    <property type="entry name" value="Ankyrin repeat"/>
    <property type="match status" value="1"/>
</dbReference>
<dbReference type="PANTHER" id="PTHR46312">
    <property type="entry name" value="NACHT DOMAIN-CONTAINING PROTEIN"/>
    <property type="match status" value="1"/>
</dbReference>
<dbReference type="InterPro" id="IPR027417">
    <property type="entry name" value="P-loop_NTPase"/>
</dbReference>
<dbReference type="EMBL" id="JADBJN010000003">
    <property type="protein sequence ID" value="KAG5670187.1"/>
    <property type="molecule type" value="Genomic_DNA"/>
</dbReference>
<feature type="transmembrane region" description="Helical" evidence="1">
    <location>
        <begin position="451"/>
        <end position="477"/>
    </location>
</feature>
<keyword evidence="1" id="KW-0472">Membrane</keyword>
<evidence type="ECO:0008006" key="4">
    <source>
        <dbReference type="Google" id="ProtNLM"/>
    </source>
</evidence>
<dbReference type="OrthoDB" id="6693298at2759"/>
<gene>
    <name evidence="2" type="ORF">PVAND_000467</name>
</gene>
<organism evidence="2 3">
    <name type="scientific">Polypedilum vanderplanki</name>
    <name type="common">Sleeping chironomid midge</name>
    <dbReference type="NCBI Taxonomy" id="319348"/>
    <lineage>
        <taxon>Eukaryota</taxon>
        <taxon>Metazoa</taxon>
        <taxon>Ecdysozoa</taxon>
        <taxon>Arthropoda</taxon>
        <taxon>Hexapoda</taxon>
        <taxon>Insecta</taxon>
        <taxon>Pterygota</taxon>
        <taxon>Neoptera</taxon>
        <taxon>Endopterygota</taxon>
        <taxon>Diptera</taxon>
        <taxon>Nematocera</taxon>
        <taxon>Chironomoidea</taxon>
        <taxon>Chironomidae</taxon>
        <taxon>Chironominae</taxon>
        <taxon>Polypedilum</taxon>
        <taxon>Polypedilum</taxon>
    </lineage>
</organism>
<proteinExistence type="predicted"/>
<dbReference type="SUPFAM" id="SSF52540">
    <property type="entry name" value="P-loop containing nucleoside triphosphate hydrolases"/>
    <property type="match status" value="1"/>
</dbReference>
<dbReference type="Gene3D" id="3.40.50.300">
    <property type="entry name" value="P-loop containing nucleotide triphosphate hydrolases"/>
    <property type="match status" value="1"/>
</dbReference>
<evidence type="ECO:0000313" key="2">
    <source>
        <dbReference type="EMBL" id="KAG5670187.1"/>
    </source>
</evidence>
<evidence type="ECO:0000313" key="3">
    <source>
        <dbReference type="Proteomes" id="UP001107558"/>
    </source>
</evidence>
<comment type="caution">
    <text evidence="2">The sequence shown here is derived from an EMBL/GenBank/DDBJ whole genome shotgun (WGS) entry which is preliminary data.</text>
</comment>
<protein>
    <recommendedName>
        <fullName evidence="4">Ankyrin repeat protein</fullName>
    </recommendedName>
</protein>
<dbReference type="InterPro" id="IPR036770">
    <property type="entry name" value="Ankyrin_rpt-contain_sf"/>
</dbReference>
<name>A0A9J6BL17_POLVA</name>
<keyword evidence="1" id="KW-0812">Transmembrane</keyword>
<sequence length="1450" mass="171290">MIRNDDIQMIDLDSLPLLNDINFENPKEVLQFIDDRGFNYLMIASEHGKNDLIEPLLKIGINVNSKFGSHTAASLAYSNHHNDTLLLLLKANSKFPKNFNAYATQHFGLIEFSALMSRFHESLKTEEVADILNIIKNNHCLHHFYNTKNMSAPFVAILNGMFEMYELLITNNIFISSTENFSDAIKELNEEQKLVLRQIHERHAIGFEENHLRVICGSIFVGHDVPTAERTERLLIAKQAFFFLNTIPMIRQILLLIASARCFKIIFDFNRDHIQFIDPTNDIGTKGAFYLSRHIYIAAKRLLDNVEKFKAYGTIVHELCHFAMDLVYDNNCSPYESFDLQRKFQFFFIACDCHNLPKIEPIIDSVFSCYSGDQQNAELIVRVPQMVVMYQNDPERLQILRAAFHKLFEYYENHVMDDIERKIPNINAELNLRCEKFLETTKKKASKWRKISIFAIFTAIIVTAAAFLCFFQPTFVWNEMTEWQKEKVRNGIVKFVDIDVKFCDLFDKNNSEVFETLSSSQIQILINDKILDLNESQNKHLEEKISLIWSNSSEKLRNKIQKGQVNFQGQKLEIGKIVENDTKLFESLNSKEIFQLIKNQNDLKIGTELKFPSNFYVKRTFLKKKCDDIDWLQLKDCEAKNFEDLKKEIEEKKILLIADEAGEGKTTTFKHFTVKLKQNFPFKWISFIELKNHIEIYKKSQKLEIIEILRKVLKLSKENFEFKIFQKLFKQNQTIFLWDGFDEISPDYSANVLEILTEIYDSTENLQFISSRPRYANEIESSFNIKRFIINSYTKEEREIFLKTLFAFRNQSYVNYKSIIKEVIKSIEVGSQQIVSSPLLLHMIANISVDLPANSNSYNLYSIYEEFINQKSSIFMSKGDVAKDDIQKSLSRNSKIDQVYQHFAIKTLFQSGKYRDYSSFGFNWPTNALDVMKENFTAYFDGVSRRGLLRIVNENDFNFDHRTFAEFFVARYLIEKVCNNEDPVIDLEIHRRLNFFFASLQIPKVCDFLLYYPDHCSIRGNFMKFLVLKYPQILKTLLSESPYAEDQILTIGTIPKLLRRQTDLLRILWEIDANQTFANFYAIAYPVDFVDNFEFLKRFSHGLLSNEKDERKFITGNLQRGNFLVSSLEIPLSIHEEYSSVNEYFEKYFEYLNIDTNEFDLNKLVKCENFHEKFLYLKTILSNDELMEIFMRKHWSVFELYIPYEENLSQFWIDFEETFTPLQIQQIFLNPIEDNLIILSYAFQSGNSKYFIEIAKKYEKYINNTEKLRYKFLNKINNVEFLSFIFNYNFINEEILESFFSLIKMKFTLKKRALFLEAKVKEINGIESKNMLYSALGYTTKESFDLILNFYNETFTQDGMRKFALNYFKEFQHVDNFLYIYSHYLPHARIDAFEVFIDYVAKLFSKNTEELETVLRKFVMYIKFYEKDGDKYAEHFVKLFENLLANIKSN</sequence>
<dbReference type="Gene3D" id="1.25.40.20">
    <property type="entry name" value="Ankyrin repeat-containing domain"/>
    <property type="match status" value="1"/>
</dbReference>
<dbReference type="PANTHER" id="PTHR46312:SF2">
    <property type="entry name" value="NUCLEOTIDE-BINDING OLIGOMERIZATION DOMAIN-CONTAINING PROTEIN 2-LIKE"/>
    <property type="match status" value="1"/>
</dbReference>